<accession>F0X9U9</accession>
<feature type="domain" description="Major facilitator superfamily (MFS) profile" evidence="8">
    <location>
        <begin position="130"/>
        <end position="559"/>
    </location>
</feature>
<dbReference type="GO" id="GO:0022857">
    <property type="term" value="F:transmembrane transporter activity"/>
    <property type="evidence" value="ECO:0007669"/>
    <property type="project" value="InterPro"/>
</dbReference>
<dbReference type="InterPro" id="IPR020846">
    <property type="entry name" value="MFS_dom"/>
</dbReference>
<feature type="transmembrane region" description="Helical" evidence="7">
    <location>
        <begin position="360"/>
        <end position="379"/>
    </location>
</feature>
<gene>
    <name evidence="9" type="ORF">CMQ_3428</name>
</gene>
<dbReference type="AlphaFoldDB" id="F0X9U9"/>
<dbReference type="STRING" id="655863.F0X9U9"/>
<keyword evidence="5 7" id="KW-0472">Membrane</keyword>
<dbReference type="PANTHER" id="PTHR23502">
    <property type="entry name" value="MAJOR FACILITATOR SUPERFAMILY"/>
    <property type="match status" value="1"/>
</dbReference>
<evidence type="ECO:0000259" key="8">
    <source>
        <dbReference type="PROSITE" id="PS50850"/>
    </source>
</evidence>
<dbReference type="FunCoup" id="F0X9U9">
    <property type="interactions" value="5"/>
</dbReference>
<keyword evidence="3 7" id="KW-0812">Transmembrane</keyword>
<feature type="transmembrane region" description="Helical" evidence="7">
    <location>
        <begin position="129"/>
        <end position="152"/>
    </location>
</feature>
<evidence type="ECO:0000313" key="9">
    <source>
        <dbReference type="EMBL" id="EFX05359.1"/>
    </source>
</evidence>
<dbReference type="PANTHER" id="PTHR23502:SF68">
    <property type="entry name" value="MULTIDRUG TRANSPORTER, PUTATIVE (AFU_ORTHOLOGUE AFUA_3G01120)-RELATED"/>
    <property type="match status" value="1"/>
</dbReference>
<keyword evidence="10" id="KW-1185">Reference proteome</keyword>
<evidence type="ECO:0000256" key="5">
    <source>
        <dbReference type="ARBA" id="ARBA00023136"/>
    </source>
</evidence>
<comment type="subcellular location">
    <subcellularLocation>
        <location evidence="1">Membrane</location>
        <topology evidence="1">Multi-pass membrane protein</topology>
    </subcellularLocation>
</comment>
<evidence type="ECO:0000256" key="6">
    <source>
        <dbReference type="SAM" id="MobiDB-lite"/>
    </source>
</evidence>
<dbReference type="CDD" id="cd17323">
    <property type="entry name" value="MFS_Tpo1_MDR_like"/>
    <property type="match status" value="1"/>
</dbReference>
<sequence>MTLDGKMQAKRPSDTETDDEVPLERQRSVEQAADEGHDADIPSSIGYVLDERGEEKLRKSLAEQRRNSLARRTSHGTEDRAVADVEKGNANDGAKGDADAPEDEANVVWWDGPDDPENPYNWPTWYKSLLCGLISAVTFVTPLASSIFAPGVPELMAEFHEDSTLLASFVVSVYILGFAFGPLLIAPLSEIYGRNIVYHVCNVGFIAFVVGCARAPTLDALIVFRFFSGIFGSCPITNGGGSIADMVAQEKRGLAMAFFSVGPLMGPIIGPVAGGFLASAKGWRWVFWLIVIIAGFLSLVSVSIMRETYAPILLQRKVARLRRETGNDLLRSRLDIGLSTRDYFTRGIGRPIKMLTFSPVVQVCAIYMAIVYGYLYLMFTSITQVFEETYGFSTNMVGLVYLGLGVGSMGGMIYFSAISDRYIKSQSLKEGQGMKPEYRLKPLPVGAILLPIGFFIYGWTAEYHKHWIAPIIGMVVIGFGNLVIFMALQLYLVDAFNIYAASALAANTVARSFVGGVLPLAGLSMYAKLGLGWGNSLLAFIALALVPIPFLIIKHGEYLRKRFELKNL</sequence>
<dbReference type="Proteomes" id="UP000007796">
    <property type="component" value="Unassembled WGS sequence"/>
</dbReference>
<comment type="similarity">
    <text evidence="2">Belongs to the major facilitator superfamily.</text>
</comment>
<dbReference type="EMBL" id="GL629735">
    <property type="protein sequence ID" value="EFX05359.1"/>
    <property type="molecule type" value="Genomic_DNA"/>
</dbReference>
<feature type="transmembrane region" description="Helical" evidence="7">
    <location>
        <begin position="467"/>
        <end position="492"/>
    </location>
</feature>
<dbReference type="OrthoDB" id="5296287at2759"/>
<dbReference type="InterPro" id="IPR036259">
    <property type="entry name" value="MFS_trans_sf"/>
</dbReference>
<dbReference type="FunFam" id="1.20.1250.20:FF:000011">
    <property type="entry name" value="MFS multidrug transporter, putative"/>
    <property type="match status" value="1"/>
</dbReference>
<evidence type="ECO:0000256" key="3">
    <source>
        <dbReference type="ARBA" id="ARBA00022692"/>
    </source>
</evidence>
<feature type="transmembrane region" description="Helical" evidence="7">
    <location>
        <begin position="533"/>
        <end position="553"/>
    </location>
</feature>
<dbReference type="GO" id="GO:0016020">
    <property type="term" value="C:membrane"/>
    <property type="evidence" value="ECO:0007669"/>
    <property type="project" value="UniProtKB-SubCell"/>
</dbReference>
<feature type="compositionally biased region" description="Basic and acidic residues" evidence="6">
    <location>
        <begin position="75"/>
        <end position="98"/>
    </location>
</feature>
<evidence type="ECO:0000256" key="7">
    <source>
        <dbReference type="SAM" id="Phobius"/>
    </source>
</evidence>
<feature type="compositionally biased region" description="Basic and acidic residues" evidence="6">
    <location>
        <begin position="49"/>
        <end position="66"/>
    </location>
</feature>
<dbReference type="InterPro" id="IPR011701">
    <property type="entry name" value="MFS"/>
</dbReference>
<feature type="transmembrane region" description="Helical" evidence="7">
    <location>
        <begin position="196"/>
        <end position="216"/>
    </location>
</feature>
<dbReference type="InParanoid" id="F0X9U9"/>
<dbReference type="Pfam" id="PF07690">
    <property type="entry name" value="MFS_1"/>
    <property type="match status" value="1"/>
</dbReference>
<dbReference type="GeneID" id="25976527"/>
<feature type="transmembrane region" description="Helical" evidence="7">
    <location>
        <begin position="504"/>
        <end position="527"/>
    </location>
</feature>
<dbReference type="eggNOG" id="KOG0255">
    <property type="taxonomic scope" value="Eukaryota"/>
</dbReference>
<feature type="compositionally biased region" description="Basic and acidic residues" evidence="6">
    <location>
        <begin position="22"/>
        <end position="40"/>
    </location>
</feature>
<evidence type="ECO:0000256" key="1">
    <source>
        <dbReference type="ARBA" id="ARBA00004141"/>
    </source>
</evidence>
<evidence type="ECO:0000256" key="2">
    <source>
        <dbReference type="ARBA" id="ARBA00008335"/>
    </source>
</evidence>
<dbReference type="RefSeq" id="XP_014174841.1">
    <property type="nucleotide sequence ID" value="XM_014319366.1"/>
</dbReference>
<dbReference type="PROSITE" id="PS50850">
    <property type="entry name" value="MFS"/>
    <property type="match status" value="1"/>
</dbReference>
<evidence type="ECO:0000256" key="4">
    <source>
        <dbReference type="ARBA" id="ARBA00022989"/>
    </source>
</evidence>
<reference evidence="9 10" key="1">
    <citation type="journal article" date="2011" name="Proc. Natl. Acad. Sci. U.S.A.">
        <title>Genome and transcriptome analyses of the mountain pine beetle-fungal symbiont Grosmannia clavigera, a lodgepole pine pathogen.</title>
        <authorList>
            <person name="DiGuistini S."/>
            <person name="Wang Y."/>
            <person name="Liao N.Y."/>
            <person name="Taylor G."/>
            <person name="Tanguay P."/>
            <person name="Feau N."/>
            <person name="Henrissat B."/>
            <person name="Chan S.K."/>
            <person name="Hesse-Orce U."/>
            <person name="Alamouti S.M."/>
            <person name="Tsui C.K.M."/>
            <person name="Docking R.T."/>
            <person name="Levasseur A."/>
            <person name="Haridas S."/>
            <person name="Robertson G."/>
            <person name="Birol I."/>
            <person name="Holt R.A."/>
            <person name="Marra M.A."/>
            <person name="Hamelin R.C."/>
            <person name="Hirst M."/>
            <person name="Jones S.J.M."/>
            <person name="Bohlmann J."/>
            <person name="Breuil C."/>
        </authorList>
    </citation>
    <scope>NUCLEOTIDE SEQUENCE [LARGE SCALE GENOMIC DNA]</scope>
    <source>
        <strain evidence="10">kw1407 / UAMH 11150</strain>
    </source>
</reference>
<feature type="transmembrane region" description="Helical" evidence="7">
    <location>
        <begin position="399"/>
        <end position="419"/>
    </location>
</feature>
<dbReference type="SUPFAM" id="SSF103473">
    <property type="entry name" value="MFS general substrate transporter"/>
    <property type="match status" value="1"/>
</dbReference>
<feature type="region of interest" description="Disordered" evidence="6">
    <location>
        <begin position="1"/>
        <end position="102"/>
    </location>
</feature>
<feature type="transmembrane region" description="Helical" evidence="7">
    <location>
        <begin position="285"/>
        <end position="305"/>
    </location>
</feature>
<organism evidence="10">
    <name type="scientific">Grosmannia clavigera (strain kw1407 / UAMH 11150)</name>
    <name type="common">Blue stain fungus</name>
    <name type="synonym">Graphiocladiella clavigera</name>
    <dbReference type="NCBI Taxonomy" id="655863"/>
    <lineage>
        <taxon>Eukaryota</taxon>
        <taxon>Fungi</taxon>
        <taxon>Dikarya</taxon>
        <taxon>Ascomycota</taxon>
        <taxon>Pezizomycotina</taxon>
        <taxon>Sordariomycetes</taxon>
        <taxon>Sordariomycetidae</taxon>
        <taxon>Ophiostomatales</taxon>
        <taxon>Ophiostomataceae</taxon>
        <taxon>Leptographium</taxon>
    </lineage>
</organism>
<dbReference type="HOGENOM" id="CLU_008455_1_2_1"/>
<feature type="transmembrane region" description="Helical" evidence="7">
    <location>
        <begin position="440"/>
        <end position="461"/>
    </location>
</feature>
<evidence type="ECO:0000313" key="10">
    <source>
        <dbReference type="Proteomes" id="UP000007796"/>
    </source>
</evidence>
<proteinExistence type="inferred from homology"/>
<dbReference type="Gene3D" id="1.20.1250.20">
    <property type="entry name" value="MFS general substrate transporter like domains"/>
    <property type="match status" value="1"/>
</dbReference>
<keyword evidence="4 7" id="KW-1133">Transmembrane helix</keyword>
<feature type="transmembrane region" description="Helical" evidence="7">
    <location>
        <begin position="253"/>
        <end position="273"/>
    </location>
</feature>
<feature type="transmembrane region" description="Helical" evidence="7">
    <location>
        <begin position="222"/>
        <end position="241"/>
    </location>
</feature>
<feature type="transmembrane region" description="Helical" evidence="7">
    <location>
        <begin position="164"/>
        <end position="184"/>
    </location>
</feature>
<protein>
    <submittedName>
        <fullName evidence="9">Bicyclomycin resistance protein</fullName>
    </submittedName>
</protein>
<name>F0X9U9_GROCL</name>